<evidence type="ECO:0000256" key="3">
    <source>
        <dbReference type="ARBA" id="ARBA00022771"/>
    </source>
</evidence>
<feature type="domain" description="Zinc finger PHD-type" evidence="5">
    <location>
        <begin position="468"/>
        <end position="530"/>
    </location>
</feature>
<dbReference type="Pfam" id="PF22926">
    <property type="entry name" value="C1-like_CT"/>
    <property type="match status" value="1"/>
</dbReference>
<keyword evidence="3" id="KW-0863">Zinc-finger</keyword>
<accession>V4LEN8</accession>
<protein>
    <recommendedName>
        <fullName evidence="5">Zinc finger PHD-type domain-containing protein</fullName>
    </recommendedName>
</protein>
<dbReference type="Proteomes" id="UP000030689">
    <property type="component" value="Unassembled WGS sequence"/>
</dbReference>
<feature type="domain" description="Zinc finger PHD-type" evidence="5">
    <location>
        <begin position="673"/>
        <end position="734"/>
    </location>
</feature>
<evidence type="ECO:0000256" key="4">
    <source>
        <dbReference type="ARBA" id="ARBA00022833"/>
    </source>
</evidence>
<organism evidence="6 7">
    <name type="scientific">Eutrema salsugineum</name>
    <name type="common">Saltwater cress</name>
    <name type="synonym">Sisymbrium salsugineum</name>
    <dbReference type="NCBI Taxonomy" id="72664"/>
    <lineage>
        <taxon>Eukaryota</taxon>
        <taxon>Viridiplantae</taxon>
        <taxon>Streptophyta</taxon>
        <taxon>Embryophyta</taxon>
        <taxon>Tracheophyta</taxon>
        <taxon>Spermatophyta</taxon>
        <taxon>Magnoliopsida</taxon>
        <taxon>eudicotyledons</taxon>
        <taxon>Gunneridae</taxon>
        <taxon>Pentapetalae</taxon>
        <taxon>rosids</taxon>
        <taxon>malvids</taxon>
        <taxon>Brassicales</taxon>
        <taxon>Brassicaceae</taxon>
        <taxon>Eutremeae</taxon>
        <taxon>Eutrema</taxon>
    </lineage>
</organism>
<dbReference type="InterPro" id="IPR004146">
    <property type="entry name" value="DC1"/>
</dbReference>
<dbReference type="OrthoDB" id="1057348at2759"/>
<keyword evidence="2" id="KW-0677">Repeat</keyword>
<feature type="domain" description="Zinc finger PHD-type" evidence="5">
    <location>
        <begin position="788"/>
        <end position="855"/>
    </location>
</feature>
<keyword evidence="7" id="KW-1185">Reference proteome</keyword>
<dbReference type="InterPro" id="IPR053192">
    <property type="entry name" value="Vacuole_Formation_Reg"/>
</dbReference>
<dbReference type="InterPro" id="IPR001965">
    <property type="entry name" value="Znf_PHD"/>
</dbReference>
<dbReference type="InterPro" id="IPR054483">
    <property type="entry name" value="DC1-like_CT"/>
</dbReference>
<dbReference type="PANTHER" id="PTHR32410">
    <property type="entry name" value="CYSTEINE/HISTIDINE-RICH C1 DOMAIN FAMILY PROTEIN"/>
    <property type="match status" value="1"/>
</dbReference>
<dbReference type="SMART" id="SM00249">
    <property type="entry name" value="PHD"/>
    <property type="match status" value="3"/>
</dbReference>
<evidence type="ECO:0000256" key="1">
    <source>
        <dbReference type="ARBA" id="ARBA00022723"/>
    </source>
</evidence>
<keyword evidence="4" id="KW-0862">Zinc</keyword>
<evidence type="ECO:0000259" key="5">
    <source>
        <dbReference type="SMART" id="SM00249"/>
    </source>
</evidence>
<name>V4LEN8_EUTSA</name>
<proteinExistence type="predicted"/>
<evidence type="ECO:0000313" key="6">
    <source>
        <dbReference type="EMBL" id="ESQ38238.1"/>
    </source>
</evidence>
<reference evidence="6 7" key="1">
    <citation type="journal article" date="2013" name="Front. Plant Sci.">
        <title>The Reference Genome of the Halophytic Plant Eutrema salsugineum.</title>
        <authorList>
            <person name="Yang R."/>
            <person name="Jarvis D.E."/>
            <person name="Chen H."/>
            <person name="Beilstein M.A."/>
            <person name="Grimwood J."/>
            <person name="Jenkins J."/>
            <person name="Shu S."/>
            <person name="Prochnik S."/>
            <person name="Xin M."/>
            <person name="Ma C."/>
            <person name="Schmutz J."/>
            <person name="Wing R.A."/>
            <person name="Mitchell-Olds T."/>
            <person name="Schumaker K.S."/>
            <person name="Wang X."/>
        </authorList>
    </citation>
    <scope>NUCLEOTIDE SEQUENCE [LARGE SCALE GENOMIC DNA]</scope>
</reference>
<keyword evidence="1" id="KW-0479">Metal-binding</keyword>
<dbReference type="eggNOG" id="ENOG502SGI7">
    <property type="taxonomic scope" value="Eukaryota"/>
</dbReference>
<dbReference type="GO" id="GO:0008270">
    <property type="term" value="F:zinc ion binding"/>
    <property type="evidence" value="ECO:0007669"/>
    <property type="project" value="UniProtKB-KW"/>
</dbReference>
<dbReference type="AlphaFoldDB" id="V4LEN8"/>
<dbReference type="InterPro" id="IPR046349">
    <property type="entry name" value="C1-like_sf"/>
</dbReference>
<dbReference type="Gramene" id="ESQ38238">
    <property type="protein sequence ID" value="ESQ38238"/>
    <property type="gene ID" value="EUTSA_v10028419mg"/>
</dbReference>
<sequence>MYSPPELKLIPLISQVICFKEDTTDSGGSESKIISLMVKVISVVSSMDSEPQPESTKLMSLVTQAISVFKSMDLDSQPEPLSKLITMFTKKLSMDSDCDDSEFLSLYYETFKLDPRPELISIIPKIVSLFTTTTDPELTPLVAETWRLKSSEPESEFISLLSQIYYFNTLFGELSSESNIMELIPKTVLYISLIRQIISLVSSLDLDSQPKPQTEIMSVLTQTVSVANSVSESEPEWECISLMTRFIALIRSSDPEQMPPAQLFVLLNNVASHIYSMDEDSELGSLIGQLFEFSDPSDLEPPEEEWELDHLISLSPQLKVELVQGKFHVTGKVQRKSQEKGQCLPGNRQRVYLAARVGGEEATHFLCKDCNGEDHEECEKTLVEVTHHLHPKHSLQLVSQKKKKSSSRIQPRKCFCCDEDLDKIFYYCEACDYAMNIACTNKPPVLSIDHPKWHEHTLSLFPRRAFLTCNLCALSDASSPIYMCPPCDFVVHLRCMKLPRVIRISRHPHRISFTPSFSDNQGDWSCGVCRKHIDNDYGGYSCNKNDCSYAAHSRCATQSNVWDGIDLDGVPEDIEEEVEEPFLRISHGIIQHFSHQQHHLRLDDNTGGDYDDNKECQACVTPIYFGKFYSCVECDFILHEACANLSRKIHHPIHPHLLTLVGGCDGVPNFYDNCSACLWSCIAGFFYECGKEGCSFKLHVQCATVSEPLVQESHNHPLFLTSKPGEQSACSVCREARPEFTNETFNCIECEFSLCFGCATLPQKVRYKHDKHILTLSFGEETSTMMHWCEACERRINPKERFYKCDEYCCNTLHIECLIGKDLYMKSGSYFDLDGRKLAILRNNHMSRPTCFGCRKRCPYKIVVQNSLLIFCSISCL</sequence>
<dbReference type="EMBL" id="KI517537">
    <property type="protein sequence ID" value="ESQ38238.1"/>
    <property type="molecule type" value="Genomic_DNA"/>
</dbReference>
<gene>
    <name evidence="6" type="ORF">EUTSA_v10028419mg</name>
</gene>
<evidence type="ECO:0000256" key="2">
    <source>
        <dbReference type="ARBA" id="ARBA00022737"/>
    </source>
</evidence>
<dbReference type="PANTHER" id="PTHR32410:SF153">
    <property type="entry name" value="CHP-RICH ZINC FINGER PROTEIN-LIKE-RELATED"/>
    <property type="match status" value="1"/>
</dbReference>
<dbReference type="Pfam" id="PF03107">
    <property type="entry name" value="C1_2"/>
    <property type="match status" value="7"/>
</dbReference>
<dbReference type="SUPFAM" id="SSF57889">
    <property type="entry name" value="Cysteine-rich domain"/>
    <property type="match status" value="4"/>
</dbReference>
<dbReference type="KEGG" id="eus:EUTSA_v10028419mg"/>
<dbReference type="OMA" id="PEWECIS"/>
<evidence type="ECO:0000313" key="7">
    <source>
        <dbReference type="Proteomes" id="UP000030689"/>
    </source>
</evidence>